<dbReference type="AlphaFoldDB" id="A0A1I7X599"/>
<name>A0A1I7X599_HETBA</name>
<organism evidence="1 2">
    <name type="scientific">Heterorhabditis bacteriophora</name>
    <name type="common">Entomopathogenic nematode worm</name>
    <dbReference type="NCBI Taxonomy" id="37862"/>
    <lineage>
        <taxon>Eukaryota</taxon>
        <taxon>Metazoa</taxon>
        <taxon>Ecdysozoa</taxon>
        <taxon>Nematoda</taxon>
        <taxon>Chromadorea</taxon>
        <taxon>Rhabditida</taxon>
        <taxon>Rhabditina</taxon>
        <taxon>Rhabditomorpha</taxon>
        <taxon>Strongyloidea</taxon>
        <taxon>Heterorhabditidae</taxon>
        <taxon>Heterorhabditis</taxon>
    </lineage>
</organism>
<reference evidence="2" key="1">
    <citation type="submission" date="2016-11" db="UniProtKB">
        <authorList>
            <consortium name="WormBaseParasite"/>
        </authorList>
    </citation>
    <scope>IDENTIFICATION</scope>
</reference>
<keyword evidence="1" id="KW-1185">Reference proteome</keyword>
<protein>
    <submittedName>
        <fullName evidence="2">Uncharacterized protein</fullName>
    </submittedName>
</protein>
<proteinExistence type="predicted"/>
<accession>A0A1I7X599</accession>
<evidence type="ECO:0000313" key="2">
    <source>
        <dbReference type="WBParaSite" id="Hba_12738"/>
    </source>
</evidence>
<evidence type="ECO:0000313" key="1">
    <source>
        <dbReference type="Proteomes" id="UP000095283"/>
    </source>
</evidence>
<sequence length="46" mass="5696">MMTIYAWRICCFCFCVFRHSVKGVEYLHFQLRLNFYSIVFFFISDL</sequence>
<dbReference type="Proteomes" id="UP000095283">
    <property type="component" value="Unplaced"/>
</dbReference>
<dbReference type="WBParaSite" id="Hba_12738">
    <property type="protein sequence ID" value="Hba_12738"/>
    <property type="gene ID" value="Hba_12738"/>
</dbReference>